<evidence type="ECO:0000313" key="3">
    <source>
        <dbReference type="EMBL" id="RLQ20947.1"/>
    </source>
</evidence>
<evidence type="ECO:0000256" key="1">
    <source>
        <dbReference type="SAM" id="MobiDB-lite"/>
    </source>
</evidence>
<keyword evidence="4" id="KW-1185">Reference proteome</keyword>
<dbReference type="OrthoDB" id="5614837at2"/>
<proteinExistence type="predicted"/>
<comment type="caution">
    <text evidence="3">The sequence shown here is derived from an EMBL/GenBank/DDBJ whole genome shotgun (WGS) entry which is preliminary data.</text>
</comment>
<dbReference type="PANTHER" id="PTHR11614">
    <property type="entry name" value="PHOSPHOLIPASE-RELATED"/>
    <property type="match status" value="1"/>
</dbReference>
<dbReference type="InterPro" id="IPR022742">
    <property type="entry name" value="Hydrolase_4"/>
</dbReference>
<keyword evidence="3" id="KW-0378">Hydrolase</keyword>
<dbReference type="AlphaFoldDB" id="A0A3L7DTM1"/>
<dbReference type="SUPFAM" id="SSF53474">
    <property type="entry name" value="alpha/beta-Hydrolases"/>
    <property type="match status" value="1"/>
</dbReference>
<accession>A0A3L7DTM1</accession>
<dbReference type="GO" id="GO:0016787">
    <property type="term" value="F:hydrolase activity"/>
    <property type="evidence" value="ECO:0007669"/>
    <property type="project" value="UniProtKB-KW"/>
</dbReference>
<name>A0A3L7DTM1_9GAMM</name>
<dbReference type="Pfam" id="PF12146">
    <property type="entry name" value="Hydrolase_4"/>
    <property type="match status" value="1"/>
</dbReference>
<dbReference type="InterPro" id="IPR029058">
    <property type="entry name" value="AB_hydrolase_fold"/>
</dbReference>
<feature type="region of interest" description="Disordered" evidence="1">
    <location>
        <begin position="1"/>
        <end position="27"/>
    </location>
</feature>
<reference evidence="3 4" key="1">
    <citation type="submission" date="2018-07" db="EMBL/GenBank/DDBJ databases">
        <title>Halioglobus sp. genome submission.</title>
        <authorList>
            <person name="Ye M.-Q."/>
            <person name="Du Z.-J."/>
        </authorList>
    </citation>
    <scope>NUCLEOTIDE SEQUENCE [LARGE SCALE GENOMIC DNA]</scope>
    <source>
        <strain evidence="3 4">U0301</strain>
    </source>
</reference>
<dbReference type="Gene3D" id="3.40.50.1820">
    <property type="entry name" value="alpha/beta hydrolase"/>
    <property type="match status" value="1"/>
</dbReference>
<dbReference type="InterPro" id="IPR051044">
    <property type="entry name" value="MAG_DAG_Lipase"/>
</dbReference>
<protein>
    <submittedName>
        <fullName evidence="3">Alpha/beta fold hydrolase</fullName>
    </submittedName>
</protein>
<dbReference type="Proteomes" id="UP000265509">
    <property type="component" value="Unassembled WGS sequence"/>
</dbReference>
<organism evidence="3 4">
    <name type="scientific">Seongchinamella sediminis</name>
    <dbReference type="NCBI Taxonomy" id="2283635"/>
    <lineage>
        <taxon>Bacteria</taxon>
        <taxon>Pseudomonadati</taxon>
        <taxon>Pseudomonadota</taxon>
        <taxon>Gammaproteobacteria</taxon>
        <taxon>Cellvibrionales</taxon>
        <taxon>Halieaceae</taxon>
        <taxon>Seongchinamella</taxon>
    </lineage>
</organism>
<feature type="domain" description="Serine aminopeptidase S33" evidence="2">
    <location>
        <begin position="142"/>
        <end position="365"/>
    </location>
</feature>
<sequence length="382" mass="42262">MYRPLRGLRHSGQCRQDPGQEPGEHAPPVRCGRAQAAGQLSFAGGTDSYPGFCETLPGIPASVGPGQRRAGQRRVTPEQLRQLRASLPSFAEPAPNTALLTDYLQFYHLDFSANYPDARHDCGTVPSAGERLFVHRWLQPGARANLLLVHGYFDHSGIYDKLVEYGLSRGCNVLIFDLPGHGLSSGERASVDDFADYGRAVHDVMRSVPMPALPFFALGQSTGCAALMELARHHPWPFARVALLAPLVRPAGWRGVQLGHSLLRRFTDSLERKFKRNTSDSGFLDFLRNDPLQSQRMSLPWIGALRRWLKSLPIADLGVGPALVVQGRRDATVGWRYNMKAILRLFPGSEIHFLPEAGHQLANESAAIRADYAAALDRYYFS</sequence>
<dbReference type="EMBL" id="QRAN01000018">
    <property type="protein sequence ID" value="RLQ20947.1"/>
    <property type="molecule type" value="Genomic_DNA"/>
</dbReference>
<gene>
    <name evidence="3" type="ORF">DWB85_15385</name>
</gene>
<evidence type="ECO:0000259" key="2">
    <source>
        <dbReference type="Pfam" id="PF12146"/>
    </source>
</evidence>
<evidence type="ECO:0000313" key="4">
    <source>
        <dbReference type="Proteomes" id="UP000265509"/>
    </source>
</evidence>